<dbReference type="InterPro" id="IPR051474">
    <property type="entry name" value="Anti-sigma-K/W_factor"/>
</dbReference>
<comment type="caution">
    <text evidence="13">The sequence shown here is derived from an EMBL/GenBank/DDBJ whole genome shotgun (WGS) entry which is preliminary data.</text>
</comment>
<comment type="subcellular location">
    <subcellularLocation>
        <location evidence="2">Cell membrane</location>
    </subcellularLocation>
    <subcellularLocation>
        <location evidence="1">Membrane</location>
        <topology evidence="1">Single-pass membrane protein</topology>
    </subcellularLocation>
</comment>
<evidence type="ECO:0000256" key="7">
    <source>
        <dbReference type="ARBA" id="ARBA00024353"/>
    </source>
</evidence>
<evidence type="ECO:0000256" key="10">
    <source>
        <dbReference type="ARBA" id="ARBA00030803"/>
    </source>
</evidence>
<dbReference type="PANTHER" id="PTHR37461">
    <property type="entry name" value="ANTI-SIGMA-K FACTOR RSKA"/>
    <property type="match status" value="1"/>
</dbReference>
<proteinExistence type="inferred from homology"/>
<keyword evidence="14" id="KW-1185">Reference proteome</keyword>
<gene>
    <name evidence="13" type="ORF">J2X07_000199</name>
</gene>
<dbReference type="Pfam" id="PF10099">
    <property type="entry name" value="RskA_C"/>
    <property type="match status" value="1"/>
</dbReference>
<evidence type="ECO:0000256" key="5">
    <source>
        <dbReference type="ARBA" id="ARBA00022989"/>
    </source>
</evidence>
<evidence type="ECO:0000259" key="12">
    <source>
        <dbReference type="Pfam" id="PF13490"/>
    </source>
</evidence>
<keyword evidence="6" id="KW-0472">Membrane</keyword>
<dbReference type="Gene3D" id="1.10.10.1320">
    <property type="entry name" value="Anti-sigma factor, zinc-finger domain"/>
    <property type="match status" value="1"/>
</dbReference>
<evidence type="ECO:0000256" key="6">
    <source>
        <dbReference type="ARBA" id="ARBA00023136"/>
    </source>
</evidence>
<name>A0ABU1TVI1_9BACL</name>
<evidence type="ECO:0000256" key="3">
    <source>
        <dbReference type="ARBA" id="ARBA00022475"/>
    </source>
</evidence>
<dbReference type="InterPro" id="IPR018764">
    <property type="entry name" value="RskA_C"/>
</dbReference>
<protein>
    <recommendedName>
        <fullName evidence="8">Anti-sigma-W factor RsiW</fullName>
    </recommendedName>
    <alternativeName>
        <fullName evidence="10">Regulator of SigK</fullName>
    </alternativeName>
    <alternativeName>
        <fullName evidence="9">Sigma-K anti-sigma factor RskA</fullName>
    </alternativeName>
</protein>
<sequence length="244" mass="27069">MEQKECDKLLDYYNGILEGEEKAEFEAHLKECSACQEELAEWHELTSDLPYLSEETEPPLGMKKRILTNVTAEDAQQVVNEKPIGAAAAPIQSKKPRAWMTGLLAAGLLLSLGTNAYLFIENDKNEQVIEEQMSRTFKTVQMSSDQSDSAGVASMIQEDKTMKLVIQTHNMTALKGTETYQVWLIEGDKKYRAGSFTPDKNGNGAVVYPVTFPGEHKWDAVAISHEPTPNSKQPKGTIVMASNL</sequence>
<dbReference type="InterPro" id="IPR041916">
    <property type="entry name" value="Anti_sigma_zinc_sf"/>
</dbReference>
<evidence type="ECO:0000256" key="9">
    <source>
        <dbReference type="ARBA" id="ARBA00029829"/>
    </source>
</evidence>
<evidence type="ECO:0000313" key="13">
    <source>
        <dbReference type="EMBL" id="MDR7071224.1"/>
    </source>
</evidence>
<organism evidence="13 14">
    <name type="scientific">Fictibacillus barbaricus</name>
    <dbReference type="NCBI Taxonomy" id="182136"/>
    <lineage>
        <taxon>Bacteria</taxon>
        <taxon>Bacillati</taxon>
        <taxon>Bacillota</taxon>
        <taxon>Bacilli</taxon>
        <taxon>Bacillales</taxon>
        <taxon>Fictibacillaceae</taxon>
        <taxon>Fictibacillus</taxon>
    </lineage>
</organism>
<evidence type="ECO:0000256" key="4">
    <source>
        <dbReference type="ARBA" id="ARBA00022692"/>
    </source>
</evidence>
<dbReference type="PANTHER" id="PTHR37461:SF1">
    <property type="entry name" value="ANTI-SIGMA-K FACTOR RSKA"/>
    <property type="match status" value="1"/>
</dbReference>
<dbReference type="Proteomes" id="UP001258181">
    <property type="component" value="Unassembled WGS sequence"/>
</dbReference>
<dbReference type="Pfam" id="PF13490">
    <property type="entry name" value="zf-HC2"/>
    <property type="match status" value="1"/>
</dbReference>
<dbReference type="RefSeq" id="WP_310255676.1">
    <property type="nucleotide sequence ID" value="NZ_JAVDWA010000001.1"/>
</dbReference>
<evidence type="ECO:0000313" key="14">
    <source>
        <dbReference type="Proteomes" id="UP001258181"/>
    </source>
</evidence>
<comment type="similarity">
    <text evidence="7">Belongs to the zinc-associated anti-sigma factor (ZAS) superfamily. Anti-sigma-W factor family.</text>
</comment>
<dbReference type="InterPro" id="IPR027383">
    <property type="entry name" value="Znf_put"/>
</dbReference>
<evidence type="ECO:0000256" key="1">
    <source>
        <dbReference type="ARBA" id="ARBA00004167"/>
    </source>
</evidence>
<evidence type="ECO:0000259" key="11">
    <source>
        <dbReference type="Pfam" id="PF10099"/>
    </source>
</evidence>
<feature type="domain" description="Putative zinc-finger" evidence="12">
    <location>
        <begin position="8"/>
        <end position="36"/>
    </location>
</feature>
<keyword evidence="4" id="KW-0812">Transmembrane</keyword>
<dbReference type="EMBL" id="JAVDWA010000001">
    <property type="protein sequence ID" value="MDR7071224.1"/>
    <property type="molecule type" value="Genomic_DNA"/>
</dbReference>
<evidence type="ECO:0000256" key="2">
    <source>
        <dbReference type="ARBA" id="ARBA00004236"/>
    </source>
</evidence>
<accession>A0ABU1TVI1</accession>
<feature type="domain" description="Anti-sigma K factor RskA C-terminal" evidence="11">
    <location>
        <begin position="102"/>
        <end position="237"/>
    </location>
</feature>
<keyword evidence="5" id="KW-1133">Transmembrane helix</keyword>
<reference evidence="13 14" key="1">
    <citation type="submission" date="2023-07" db="EMBL/GenBank/DDBJ databases">
        <title>Sorghum-associated microbial communities from plants grown in Nebraska, USA.</title>
        <authorList>
            <person name="Schachtman D."/>
        </authorList>
    </citation>
    <scope>NUCLEOTIDE SEQUENCE [LARGE SCALE GENOMIC DNA]</scope>
    <source>
        <strain evidence="13 14">BE211</strain>
    </source>
</reference>
<evidence type="ECO:0000256" key="8">
    <source>
        <dbReference type="ARBA" id="ARBA00024438"/>
    </source>
</evidence>
<keyword evidence="3" id="KW-1003">Cell membrane</keyword>